<dbReference type="Pfam" id="PF20607">
    <property type="entry name" value="DUF6800"/>
    <property type="match status" value="1"/>
</dbReference>
<gene>
    <name evidence="1" type="ORF">THTE_0712</name>
</gene>
<dbReference type="AlphaFoldDB" id="A0A286RBH5"/>
<evidence type="ECO:0000313" key="2">
    <source>
        <dbReference type="Proteomes" id="UP000215086"/>
    </source>
</evidence>
<proteinExistence type="predicted"/>
<keyword evidence="2" id="KW-1185">Reference proteome</keyword>
<organism evidence="1 2">
    <name type="scientific">Thermogutta terrifontis</name>
    <dbReference type="NCBI Taxonomy" id="1331910"/>
    <lineage>
        <taxon>Bacteria</taxon>
        <taxon>Pseudomonadati</taxon>
        <taxon>Planctomycetota</taxon>
        <taxon>Planctomycetia</taxon>
        <taxon>Pirellulales</taxon>
        <taxon>Thermoguttaceae</taxon>
        <taxon>Thermogutta</taxon>
    </lineage>
</organism>
<name>A0A286RBH5_9BACT</name>
<dbReference type="KEGG" id="ttf:THTE_0712"/>
<dbReference type="RefSeq" id="WP_207651760.1">
    <property type="nucleotide sequence ID" value="NZ_CP018477.1"/>
</dbReference>
<dbReference type="EMBL" id="CP018477">
    <property type="protein sequence ID" value="ASV73314.1"/>
    <property type="molecule type" value="Genomic_DNA"/>
</dbReference>
<dbReference type="InterPro" id="IPR046479">
    <property type="entry name" value="DUF6800"/>
</dbReference>
<accession>A0A286RBH5</accession>
<evidence type="ECO:0000313" key="1">
    <source>
        <dbReference type="EMBL" id="ASV73314.1"/>
    </source>
</evidence>
<dbReference type="Proteomes" id="UP000215086">
    <property type="component" value="Chromosome"/>
</dbReference>
<protein>
    <submittedName>
        <fullName evidence="1">Uncharacterized protein</fullName>
    </submittedName>
</protein>
<reference evidence="1 2" key="1">
    <citation type="journal article" name="Front. Microbiol.">
        <title>Sugar Metabolism of the First Thermophilic Planctomycete Thermogutta terrifontis: Comparative Genomic and Transcriptomic Approaches.</title>
        <authorList>
            <person name="Elcheninov A.G."/>
            <person name="Menzel P."/>
            <person name="Gudbergsdottir S.R."/>
            <person name="Slesarev A.I."/>
            <person name="Kadnikov V.V."/>
            <person name="Krogh A."/>
            <person name="Bonch-Osmolovskaya E.A."/>
            <person name="Peng X."/>
            <person name="Kublanov I.V."/>
        </authorList>
    </citation>
    <scope>NUCLEOTIDE SEQUENCE [LARGE SCALE GENOMIC DNA]</scope>
    <source>
        <strain evidence="1 2">R1</strain>
    </source>
</reference>
<sequence length="63" mass="7584">MSICERKRELRRKRHRREKYRIFKRKLLTATASERAAIIEKIRKLAPDPEVVLKNLGLLEAQR</sequence>